<proteinExistence type="inferred from homology"/>
<dbReference type="PRINTS" id="PR00864">
    <property type="entry name" value="PREPILNPTASE"/>
</dbReference>
<feature type="transmembrane region" description="Helical" evidence="10">
    <location>
        <begin position="107"/>
        <end position="139"/>
    </location>
</feature>
<keyword evidence="9" id="KW-0378">Hydrolase</keyword>
<dbReference type="InterPro" id="IPR000045">
    <property type="entry name" value="Prepilin_IV_endopep_pep"/>
</dbReference>
<keyword evidence="14" id="KW-1185">Reference proteome</keyword>
<keyword evidence="3" id="KW-1003">Cell membrane</keyword>
<dbReference type="Pfam" id="PF06750">
    <property type="entry name" value="A24_N_bact"/>
    <property type="match status" value="1"/>
</dbReference>
<keyword evidence="9" id="KW-0808">Transferase</keyword>
<evidence type="ECO:0000256" key="1">
    <source>
        <dbReference type="ARBA" id="ARBA00004429"/>
    </source>
</evidence>
<evidence type="ECO:0000256" key="8">
    <source>
        <dbReference type="RuleBase" id="RU003793"/>
    </source>
</evidence>
<dbReference type="EC" id="2.1.1.-" evidence="9"/>
<feature type="transmembrane region" description="Helical" evidence="10">
    <location>
        <begin position="173"/>
        <end position="194"/>
    </location>
</feature>
<evidence type="ECO:0000256" key="3">
    <source>
        <dbReference type="ARBA" id="ARBA00022475"/>
    </source>
</evidence>
<feature type="transmembrane region" description="Helical" evidence="10">
    <location>
        <begin position="214"/>
        <end position="241"/>
    </location>
</feature>
<reference evidence="13 14" key="1">
    <citation type="submission" date="2021-03" db="EMBL/GenBank/DDBJ databases">
        <title>Thiomicrorhabdus sp.nov.,novel sulfur-oxidizing bacteria isolated from coastal sediment.</title>
        <authorList>
            <person name="Liu X."/>
        </authorList>
    </citation>
    <scope>NUCLEOTIDE SEQUENCE [LARGE SCALE GENOMIC DNA]</scope>
    <source>
        <strain evidence="13 14">6S2-11</strain>
    </source>
</reference>
<evidence type="ECO:0000256" key="2">
    <source>
        <dbReference type="ARBA" id="ARBA00005801"/>
    </source>
</evidence>
<comment type="caution">
    <text evidence="13">The sequence shown here is derived from an EMBL/GenBank/DDBJ whole genome shotgun (WGS) entry which is preliminary data.</text>
</comment>
<comment type="catalytic activity">
    <reaction evidence="9">
        <text>Typically cleaves a -Gly-|-Phe- bond to release an N-terminal, basic peptide of 5-8 residues from type IV prepilin, and then N-methylates the new N-terminal amino group, the methyl donor being S-adenosyl-L-methionine.</text>
        <dbReference type="EC" id="3.4.23.43"/>
    </reaction>
</comment>
<evidence type="ECO:0000259" key="11">
    <source>
        <dbReference type="Pfam" id="PF01478"/>
    </source>
</evidence>
<name>A0ABS3Q160_9GAMM</name>
<dbReference type="Pfam" id="PF01478">
    <property type="entry name" value="Peptidase_A24"/>
    <property type="match status" value="1"/>
</dbReference>
<comment type="subcellular location">
    <subcellularLocation>
        <location evidence="1">Cell inner membrane</location>
        <topology evidence="1">Multi-pass membrane protein</topology>
    </subcellularLocation>
    <subcellularLocation>
        <location evidence="9">Cell membrane</location>
        <topology evidence="9">Multi-pass membrane protein</topology>
    </subcellularLocation>
</comment>
<dbReference type="InterPro" id="IPR010627">
    <property type="entry name" value="Prepilin_pept_A24_N"/>
</dbReference>
<dbReference type="InterPro" id="IPR050882">
    <property type="entry name" value="Prepilin_peptidase/N-MTase"/>
</dbReference>
<evidence type="ECO:0000313" key="13">
    <source>
        <dbReference type="EMBL" id="MBO1926045.1"/>
    </source>
</evidence>
<feature type="domain" description="Prepilin peptidase A24 N-terminal" evidence="12">
    <location>
        <begin position="23"/>
        <end position="116"/>
    </location>
</feature>
<dbReference type="Proteomes" id="UP000664835">
    <property type="component" value="Unassembled WGS sequence"/>
</dbReference>
<comment type="function">
    <text evidence="9">Plays an essential role in type IV pili and type II pseudopili formation by proteolytically removing the leader sequence from substrate proteins and subsequently monomethylating the alpha-amino group of the newly exposed N-terminal phenylalanine.</text>
</comment>
<evidence type="ECO:0000313" key="14">
    <source>
        <dbReference type="Proteomes" id="UP000664835"/>
    </source>
</evidence>
<dbReference type="EC" id="3.4.23.43" evidence="9"/>
<accession>A0ABS3Q160</accession>
<comment type="similarity">
    <text evidence="2 8">Belongs to the peptidase A24 family.</text>
</comment>
<keyword evidence="6 10" id="KW-1133">Transmembrane helix</keyword>
<feature type="transmembrane region" description="Helical" evidence="10">
    <location>
        <begin position="248"/>
        <end position="267"/>
    </location>
</feature>
<evidence type="ECO:0000256" key="4">
    <source>
        <dbReference type="ARBA" id="ARBA00022519"/>
    </source>
</evidence>
<evidence type="ECO:0000256" key="7">
    <source>
        <dbReference type="ARBA" id="ARBA00023136"/>
    </source>
</evidence>
<dbReference type="Gene3D" id="1.20.120.1220">
    <property type="match status" value="1"/>
</dbReference>
<dbReference type="InterPro" id="IPR014032">
    <property type="entry name" value="Peptidase_A24A_bac"/>
</dbReference>
<protein>
    <recommendedName>
        <fullName evidence="9">Prepilin leader peptidase/N-methyltransferase</fullName>
        <ecNumber evidence="9">2.1.1.-</ecNumber>
        <ecNumber evidence="9">3.4.23.43</ecNumber>
    </recommendedName>
</protein>
<feature type="domain" description="Prepilin type IV endopeptidase peptidase" evidence="11">
    <location>
        <begin position="127"/>
        <end position="236"/>
    </location>
</feature>
<gene>
    <name evidence="13" type="ORF">J3998_00525</name>
</gene>
<keyword evidence="9" id="KW-0645">Protease</keyword>
<keyword evidence="9" id="KW-0489">Methyltransferase</keyword>
<evidence type="ECO:0000259" key="12">
    <source>
        <dbReference type="Pfam" id="PF06750"/>
    </source>
</evidence>
<evidence type="ECO:0000256" key="10">
    <source>
        <dbReference type="SAM" id="Phobius"/>
    </source>
</evidence>
<organism evidence="13 14">
    <name type="scientific">Thiomicrorhabdus marina</name>
    <dbReference type="NCBI Taxonomy" id="2818442"/>
    <lineage>
        <taxon>Bacteria</taxon>
        <taxon>Pseudomonadati</taxon>
        <taxon>Pseudomonadota</taxon>
        <taxon>Gammaproteobacteria</taxon>
        <taxon>Thiotrichales</taxon>
        <taxon>Piscirickettsiaceae</taxon>
        <taxon>Thiomicrorhabdus</taxon>
    </lineage>
</organism>
<dbReference type="PANTHER" id="PTHR30487:SF0">
    <property type="entry name" value="PREPILIN LEADER PEPTIDASE_N-METHYLTRANSFERASE-RELATED"/>
    <property type="match status" value="1"/>
</dbReference>
<dbReference type="RefSeq" id="WP_208146228.1">
    <property type="nucleotide sequence ID" value="NZ_JAGETV010000001.1"/>
</dbReference>
<keyword evidence="4" id="KW-0997">Cell inner membrane</keyword>
<keyword evidence="7 10" id="KW-0472">Membrane</keyword>
<feature type="transmembrane region" description="Helical" evidence="10">
    <location>
        <begin position="15"/>
        <end position="37"/>
    </location>
</feature>
<keyword evidence="9" id="KW-0511">Multifunctional enzyme</keyword>
<evidence type="ECO:0000256" key="5">
    <source>
        <dbReference type="ARBA" id="ARBA00022692"/>
    </source>
</evidence>
<dbReference type="EMBL" id="JAGETV010000001">
    <property type="protein sequence ID" value="MBO1926045.1"/>
    <property type="molecule type" value="Genomic_DNA"/>
</dbReference>
<sequence length="271" mass="30159">MPADFQTPFLELNPLITALFGIVFGLIIGSFLSMLTWRMPLALFDEEEETPHYKIMSTGRSHCPHCQAELPWYRLIPLFSWLYSKGKCHNCHTDISKRYPLIELSSAILTTAVLIYFGFTPIGMAALLFSWILLAITVIDFEHQLILDDLSLPLLWLGLLLNSQGMFTSLEMAVWGAALGYLLLWLVFHSFRILTGKEGMGYGDFKMLAALGAWFGVFAIAQMIFIAALSSIIIGLLMAVLKLRSHDAPFAFGPYLALAGLVTLFGGSNLL</sequence>
<evidence type="ECO:0000256" key="9">
    <source>
        <dbReference type="RuleBase" id="RU003794"/>
    </source>
</evidence>
<keyword evidence="5 9" id="KW-0812">Transmembrane</keyword>
<evidence type="ECO:0000256" key="6">
    <source>
        <dbReference type="ARBA" id="ARBA00022989"/>
    </source>
</evidence>
<dbReference type="PANTHER" id="PTHR30487">
    <property type="entry name" value="TYPE 4 PREPILIN-LIKE PROTEINS LEADER PEPTIDE-PROCESSING ENZYME"/>
    <property type="match status" value="1"/>
</dbReference>